<dbReference type="Pfam" id="PF11789">
    <property type="entry name" value="zf-Nse"/>
    <property type="match status" value="1"/>
</dbReference>
<evidence type="ECO:0000256" key="3">
    <source>
        <dbReference type="ARBA" id="ARBA00008212"/>
    </source>
</evidence>
<evidence type="ECO:0000256" key="2">
    <source>
        <dbReference type="ARBA" id="ARBA00004718"/>
    </source>
</evidence>
<evidence type="ECO:0000256" key="1">
    <source>
        <dbReference type="ARBA" id="ARBA00004123"/>
    </source>
</evidence>
<evidence type="ECO:0000256" key="8">
    <source>
        <dbReference type="ARBA" id="ARBA00022786"/>
    </source>
</evidence>
<evidence type="ECO:0000256" key="4">
    <source>
        <dbReference type="ARBA" id="ARBA00020923"/>
    </source>
</evidence>
<dbReference type="Gene3D" id="3.30.40.10">
    <property type="entry name" value="Zinc/RING finger domain, C3HC4 (zinc finger)"/>
    <property type="match status" value="1"/>
</dbReference>
<evidence type="ECO:0000256" key="11">
    <source>
        <dbReference type="ARBA" id="ARBA00031731"/>
    </source>
</evidence>
<evidence type="ECO:0000256" key="6">
    <source>
        <dbReference type="ARBA" id="ARBA00022723"/>
    </source>
</evidence>
<keyword evidence="8" id="KW-0833">Ubl conjugation pathway</keyword>
<dbReference type="AlphaFoldDB" id="A0A914WV39"/>
<dbReference type="PANTHER" id="PTHR21330">
    <property type="entry name" value="E3 SUMO-PROTEIN LIGASE NSE2"/>
    <property type="match status" value="1"/>
</dbReference>
<dbReference type="GO" id="GO:0005634">
    <property type="term" value="C:nucleus"/>
    <property type="evidence" value="ECO:0007669"/>
    <property type="project" value="UniProtKB-SubCell"/>
</dbReference>
<dbReference type="WBParaSite" id="PSAMB.scaffold524size48024.g6548.t1">
    <property type="protein sequence ID" value="PSAMB.scaffold524size48024.g6548.t1"/>
    <property type="gene ID" value="PSAMB.scaffold524size48024.g6548"/>
</dbReference>
<dbReference type="Proteomes" id="UP000887566">
    <property type="component" value="Unplaced"/>
</dbReference>
<evidence type="ECO:0000259" key="14">
    <source>
        <dbReference type="PROSITE" id="PS51044"/>
    </source>
</evidence>
<reference evidence="16" key="1">
    <citation type="submission" date="2022-11" db="UniProtKB">
        <authorList>
            <consortium name="WormBaseParasite"/>
        </authorList>
    </citation>
    <scope>IDENTIFICATION</scope>
</reference>
<dbReference type="InterPro" id="IPR013083">
    <property type="entry name" value="Znf_RING/FYVE/PHD"/>
</dbReference>
<dbReference type="PROSITE" id="PS51044">
    <property type="entry name" value="ZF_SP_RING"/>
    <property type="match status" value="1"/>
</dbReference>
<evidence type="ECO:0000313" key="16">
    <source>
        <dbReference type="WBParaSite" id="PSAMB.scaffold524size48024.g6548.t1"/>
    </source>
</evidence>
<proteinExistence type="inferred from homology"/>
<dbReference type="GO" id="GO:0061665">
    <property type="term" value="F:SUMO ligase activity"/>
    <property type="evidence" value="ECO:0007669"/>
    <property type="project" value="TreeGrafter"/>
</dbReference>
<keyword evidence="15" id="KW-1185">Reference proteome</keyword>
<dbReference type="InterPro" id="IPR026846">
    <property type="entry name" value="Nse2(Mms21)"/>
</dbReference>
<evidence type="ECO:0000256" key="13">
    <source>
        <dbReference type="PROSITE-ProRule" id="PRU00452"/>
    </source>
</evidence>
<evidence type="ECO:0000256" key="12">
    <source>
        <dbReference type="ARBA" id="ARBA00032533"/>
    </source>
</evidence>
<dbReference type="PANTHER" id="PTHR21330:SF1">
    <property type="entry name" value="E3 SUMO-PROTEIN LIGASE NSE2"/>
    <property type="match status" value="1"/>
</dbReference>
<dbReference type="CDD" id="cd16651">
    <property type="entry name" value="SPL-RING_NSE2"/>
    <property type="match status" value="1"/>
</dbReference>
<evidence type="ECO:0000256" key="7">
    <source>
        <dbReference type="ARBA" id="ARBA00022771"/>
    </source>
</evidence>
<dbReference type="GO" id="GO:0008270">
    <property type="term" value="F:zinc ion binding"/>
    <property type="evidence" value="ECO:0007669"/>
    <property type="project" value="UniProtKB-KW"/>
</dbReference>
<evidence type="ECO:0000313" key="15">
    <source>
        <dbReference type="Proteomes" id="UP000887566"/>
    </source>
</evidence>
<evidence type="ECO:0000256" key="9">
    <source>
        <dbReference type="ARBA" id="ARBA00022833"/>
    </source>
</evidence>
<evidence type="ECO:0000256" key="5">
    <source>
        <dbReference type="ARBA" id="ARBA00022679"/>
    </source>
</evidence>
<comment type="similarity">
    <text evidence="3">Belongs to the NSE2 family.</text>
</comment>
<protein>
    <recommendedName>
        <fullName evidence="4">E3 SUMO-protein ligase NSE2</fullName>
    </recommendedName>
    <alternativeName>
        <fullName evidence="11">E3 SUMO-protein transferase NSE2</fullName>
    </alternativeName>
    <alternativeName>
        <fullName evidence="12">Non-structural maintenance of chromosomes element 2 homolog</fullName>
    </alternativeName>
</protein>
<comment type="subcellular location">
    <subcellularLocation>
        <location evidence="1">Nucleus</location>
    </subcellularLocation>
</comment>
<feature type="domain" description="SP-RING-type" evidence="14">
    <location>
        <begin position="149"/>
        <end position="231"/>
    </location>
</feature>
<keyword evidence="6" id="KW-0479">Metal-binding</keyword>
<keyword evidence="9" id="KW-0862">Zinc</keyword>
<dbReference type="GO" id="GO:0000724">
    <property type="term" value="P:double-strand break repair via homologous recombination"/>
    <property type="evidence" value="ECO:0007669"/>
    <property type="project" value="InterPro"/>
</dbReference>
<dbReference type="InterPro" id="IPR004181">
    <property type="entry name" value="Znf_MIZ"/>
</dbReference>
<name>A0A914WV39_9BILA</name>
<keyword evidence="10" id="KW-0539">Nucleus</keyword>
<keyword evidence="5" id="KW-0808">Transferase</keyword>
<accession>A0A914WV39</accession>
<dbReference type="SUPFAM" id="SSF57850">
    <property type="entry name" value="RING/U-box"/>
    <property type="match status" value="1"/>
</dbReference>
<comment type="pathway">
    <text evidence="2">Protein modification; protein sumoylation.</text>
</comment>
<organism evidence="15 16">
    <name type="scientific">Plectus sambesii</name>
    <dbReference type="NCBI Taxonomy" id="2011161"/>
    <lineage>
        <taxon>Eukaryota</taxon>
        <taxon>Metazoa</taxon>
        <taxon>Ecdysozoa</taxon>
        <taxon>Nematoda</taxon>
        <taxon>Chromadorea</taxon>
        <taxon>Plectida</taxon>
        <taxon>Plectina</taxon>
        <taxon>Plectoidea</taxon>
        <taxon>Plectidae</taxon>
        <taxon>Plectus</taxon>
    </lineage>
</organism>
<keyword evidence="7 13" id="KW-0863">Zinc-finger</keyword>
<evidence type="ECO:0000256" key="10">
    <source>
        <dbReference type="ARBA" id="ARBA00023242"/>
    </source>
</evidence>
<sequence>MERPTTAGGGELRSIVTQVGDTRTKCNDTLNLLSTVAGYYDNLNDCDVGLGEEHVDSLKSIAKKLMAVRQSSDNRSAAFQYAIEQLEGAQVNSPDDLTRAFRNKFDELQKEGKNAVDERTDGPYRTFMAAINKLAQEAEEGESSSTTGDDDDNLVVKMTHSRKDPISQANIRDPVKNRICAHAYDRDSIHEFIKQQKQLNRLARCPHAGCPNKEPLRMEDIVPFPEFFSIV</sequence>
<dbReference type="GO" id="GO:0016925">
    <property type="term" value="P:protein sumoylation"/>
    <property type="evidence" value="ECO:0007669"/>
    <property type="project" value="TreeGrafter"/>
</dbReference>
<dbReference type="GO" id="GO:0030915">
    <property type="term" value="C:Smc5-Smc6 complex"/>
    <property type="evidence" value="ECO:0007669"/>
    <property type="project" value="InterPro"/>
</dbReference>